<feature type="transmembrane region" description="Helical" evidence="1">
    <location>
        <begin position="21"/>
        <end position="39"/>
    </location>
</feature>
<accession>A0A828Z7P2</accession>
<keyword evidence="1" id="KW-1133">Transmembrane helix</keyword>
<protein>
    <recommendedName>
        <fullName evidence="4">Lipoprotein</fullName>
    </recommendedName>
</protein>
<organism evidence="2 3">
    <name type="scientific">Leptospira weilii str. 2006001853</name>
    <dbReference type="NCBI Taxonomy" id="1001589"/>
    <lineage>
        <taxon>Bacteria</taxon>
        <taxon>Pseudomonadati</taxon>
        <taxon>Spirochaetota</taxon>
        <taxon>Spirochaetia</taxon>
        <taxon>Leptospirales</taxon>
        <taxon>Leptospiraceae</taxon>
        <taxon>Leptospira</taxon>
    </lineage>
</organism>
<keyword evidence="1" id="KW-0812">Transmembrane</keyword>
<name>A0A828Z7P2_9LEPT</name>
<keyword evidence="1" id="KW-0472">Membrane</keyword>
<proteinExistence type="predicted"/>
<evidence type="ECO:0000313" key="3">
    <source>
        <dbReference type="Proteomes" id="UP000001338"/>
    </source>
</evidence>
<evidence type="ECO:0000313" key="2">
    <source>
        <dbReference type="EMBL" id="EKR65712.1"/>
    </source>
</evidence>
<sequence>MRQMRAIQIARMIRYKSIFQIMKKNIFIYSFLILLFSFYSCKENSSEDFNSLVGLLVLTQSQQTPDSRPCKDRFAIDRAGIYNATEIVSDPANTGTGFQDSTCAVDGVLGLGNFNGSLDVFTLDNNGAGASLILGWNGKKVQNTIGMDFIVFENPFQVGGSPNSVFLEPIIVEVGNDRNNWCGWNPTYTQGGVFSNDPAHWLRFAGLKYVDYNQITNPMNSVSLFNLDGGGDGFDLGDVNFGNSGSGCSAALRNELQANGFLYIKLTSAKAILAALPIPGANENPDIDGVIAKQLSP</sequence>
<gene>
    <name evidence="2" type="ORF">LEP1GSC036_4671</name>
</gene>
<dbReference type="Proteomes" id="UP000001338">
    <property type="component" value="Unassembled WGS sequence"/>
</dbReference>
<evidence type="ECO:0008006" key="4">
    <source>
        <dbReference type="Google" id="ProtNLM"/>
    </source>
</evidence>
<comment type="caution">
    <text evidence="2">The sequence shown here is derived from an EMBL/GenBank/DDBJ whole genome shotgun (WGS) entry which is preliminary data.</text>
</comment>
<dbReference type="AlphaFoldDB" id="A0A828Z7P2"/>
<reference evidence="2 3" key="1">
    <citation type="submission" date="2012-10" db="EMBL/GenBank/DDBJ databases">
        <authorList>
            <person name="Harkins D.M."/>
            <person name="Durkin A.S."/>
            <person name="Brinkac L.M."/>
            <person name="Haft D.H."/>
            <person name="Selengut J.D."/>
            <person name="Sanka R."/>
            <person name="DePew J."/>
            <person name="Purushe J."/>
            <person name="Whelen A.C."/>
            <person name="Vinetz J.M."/>
            <person name="Sutton G.G."/>
            <person name="Nierman W.C."/>
            <person name="Fouts D.E."/>
        </authorList>
    </citation>
    <scope>NUCLEOTIDE SEQUENCE [LARGE SCALE GENOMIC DNA]</scope>
    <source>
        <strain evidence="2 3">2006001853</strain>
    </source>
</reference>
<dbReference type="EMBL" id="AFLV02000014">
    <property type="protein sequence ID" value="EKR65712.1"/>
    <property type="molecule type" value="Genomic_DNA"/>
</dbReference>
<evidence type="ECO:0000256" key="1">
    <source>
        <dbReference type="SAM" id="Phobius"/>
    </source>
</evidence>
<dbReference type="NCBIfam" id="NF033170">
    <property type="entry name" value="lipo_LIC13355"/>
    <property type="match status" value="1"/>
</dbReference>